<evidence type="ECO:0000313" key="1">
    <source>
        <dbReference type="EMBL" id="KAJ0103300.1"/>
    </source>
</evidence>
<dbReference type="EMBL" id="CM047899">
    <property type="protein sequence ID" value="KAJ0103300.1"/>
    <property type="molecule type" value="Genomic_DNA"/>
</dbReference>
<keyword evidence="2" id="KW-1185">Reference proteome</keyword>
<comment type="caution">
    <text evidence="1">The sequence shown here is derived from an EMBL/GenBank/DDBJ whole genome shotgun (WGS) entry which is preliminary data.</text>
</comment>
<organism evidence="1 2">
    <name type="scientific">Pistacia atlantica</name>
    <dbReference type="NCBI Taxonomy" id="434234"/>
    <lineage>
        <taxon>Eukaryota</taxon>
        <taxon>Viridiplantae</taxon>
        <taxon>Streptophyta</taxon>
        <taxon>Embryophyta</taxon>
        <taxon>Tracheophyta</taxon>
        <taxon>Spermatophyta</taxon>
        <taxon>Magnoliopsida</taxon>
        <taxon>eudicotyledons</taxon>
        <taxon>Gunneridae</taxon>
        <taxon>Pentapetalae</taxon>
        <taxon>rosids</taxon>
        <taxon>malvids</taxon>
        <taxon>Sapindales</taxon>
        <taxon>Anacardiaceae</taxon>
        <taxon>Pistacia</taxon>
    </lineage>
</organism>
<reference evidence="2" key="1">
    <citation type="journal article" date="2023" name="G3 (Bethesda)">
        <title>Genome assembly and association tests identify interacting loci associated with vigor, precocity, and sex in interspecific pistachio rootstocks.</title>
        <authorList>
            <person name="Palmer W."/>
            <person name="Jacygrad E."/>
            <person name="Sagayaradj S."/>
            <person name="Cavanaugh K."/>
            <person name="Han R."/>
            <person name="Bertier L."/>
            <person name="Beede B."/>
            <person name="Kafkas S."/>
            <person name="Golino D."/>
            <person name="Preece J."/>
            <person name="Michelmore R."/>
        </authorList>
    </citation>
    <scope>NUCLEOTIDE SEQUENCE [LARGE SCALE GENOMIC DNA]</scope>
</reference>
<dbReference type="Proteomes" id="UP001164250">
    <property type="component" value="Chromosome 3"/>
</dbReference>
<accession>A0ACC1BWL0</accession>
<proteinExistence type="predicted"/>
<evidence type="ECO:0000313" key="2">
    <source>
        <dbReference type="Proteomes" id="UP001164250"/>
    </source>
</evidence>
<sequence length="218" mass="24719">MTSFHLYNFNIIKDNDNGKLYSTYSSVNVSAPSSFVLSSSGKLERSYWRSETNSWDIVWSQPNNECQLYGKCGPNGSCNWKKSPDICSCLKGFEPNSAEEWKLGNWSGGCVRKRALECEDGSTTDGFLKLSNVKLPDRSILEVAQETNECEDMCRKNCSCIAFAYERGLGCLTWRDSLEDIQIFDEGGQDLYLRLSKSDLKGMLLSLLQILYFFLHII</sequence>
<gene>
    <name evidence="1" type="ORF">Patl1_04454</name>
</gene>
<name>A0ACC1BWL0_9ROSI</name>
<protein>
    <submittedName>
        <fullName evidence="1">Uncharacterized protein</fullName>
    </submittedName>
</protein>